<name>A0ABX2IM25_9RHOB</name>
<feature type="region of interest" description="Disordered" evidence="1">
    <location>
        <begin position="131"/>
        <end position="158"/>
    </location>
</feature>
<dbReference type="RefSeq" id="WP_174135446.1">
    <property type="nucleotide sequence ID" value="NZ_JABUFE010000002.1"/>
</dbReference>
<organism evidence="3 4">
    <name type="scientific">Parasulfitobacter algicola</name>
    <dbReference type="NCBI Taxonomy" id="2614809"/>
    <lineage>
        <taxon>Bacteria</taxon>
        <taxon>Pseudomonadati</taxon>
        <taxon>Pseudomonadota</taxon>
        <taxon>Alphaproteobacteria</taxon>
        <taxon>Rhodobacterales</taxon>
        <taxon>Roseobacteraceae</taxon>
        <taxon>Parasulfitobacter</taxon>
    </lineage>
</organism>
<protein>
    <submittedName>
        <fullName evidence="3">META domain-containing protein</fullName>
    </submittedName>
</protein>
<evidence type="ECO:0000313" key="4">
    <source>
        <dbReference type="Proteomes" id="UP000777935"/>
    </source>
</evidence>
<gene>
    <name evidence="3" type="ORF">HRQ87_03840</name>
</gene>
<evidence type="ECO:0000256" key="1">
    <source>
        <dbReference type="SAM" id="MobiDB-lite"/>
    </source>
</evidence>
<feature type="domain" description="DUF306" evidence="2">
    <location>
        <begin position="30"/>
        <end position="125"/>
    </location>
</feature>
<accession>A0ABX2IM25</accession>
<dbReference type="Pfam" id="PF03724">
    <property type="entry name" value="META"/>
    <property type="match status" value="1"/>
</dbReference>
<dbReference type="EMBL" id="JABUFE010000002">
    <property type="protein sequence ID" value="NSX53927.1"/>
    <property type="molecule type" value="Genomic_DNA"/>
</dbReference>
<reference evidence="3 4" key="1">
    <citation type="submission" date="2020-06" db="EMBL/GenBank/DDBJ databases">
        <title>Sulfitobacter algicola sp. nov., isolated from green algae.</title>
        <authorList>
            <person name="Wang C."/>
        </authorList>
    </citation>
    <scope>NUCLEOTIDE SEQUENCE [LARGE SCALE GENOMIC DNA]</scope>
    <source>
        <strain evidence="3 4">1151</strain>
    </source>
</reference>
<keyword evidence="4" id="KW-1185">Reference proteome</keyword>
<sequence>MWRVFFLVPFLVAACVRDETISAYAEKNAIYELIEINNMVVSSLATIQFPSKGKVTGQGPCNRFNAKQSAPYPWINLSLIESTELACPKLTDERQYFESLGKMTLAEVSGDVLILSNDEGDQMVFQTRRQRVRTSRNLARTGGKGRLPKAGAKAFSRK</sequence>
<dbReference type="InterPro" id="IPR038670">
    <property type="entry name" value="HslJ-like_sf"/>
</dbReference>
<evidence type="ECO:0000313" key="3">
    <source>
        <dbReference type="EMBL" id="NSX53927.1"/>
    </source>
</evidence>
<comment type="caution">
    <text evidence="3">The sequence shown here is derived from an EMBL/GenBank/DDBJ whole genome shotgun (WGS) entry which is preliminary data.</text>
</comment>
<dbReference type="Proteomes" id="UP000777935">
    <property type="component" value="Unassembled WGS sequence"/>
</dbReference>
<proteinExistence type="predicted"/>
<dbReference type="Gene3D" id="2.40.128.270">
    <property type="match status" value="1"/>
</dbReference>
<dbReference type="InterPro" id="IPR005184">
    <property type="entry name" value="DUF306_Meta_HslJ"/>
</dbReference>
<evidence type="ECO:0000259" key="2">
    <source>
        <dbReference type="Pfam" id="PF03724"/>
    </source>
</evidence>
<dbReference type="PROSITE" id="PS51257">
    <property type="entry name" value="PROKAR_LIPOPROTEIN"/>
    <property type="match status" value="1"/>
</dbReference>